<comment type="caution">
    <text evidence="2">The sequence shown here is derived from an EMBL/GenBank/DDBJ whole genome shotgun (WGS) entry which is preliminary data.</text>
</comment>
<feature type="domain" description="Fumarylacetoacetase-like C-terminal" evidence="1">
    <location>
        <begin position="2"/>
        <end position="143"/>
    </location>
</feature>
<accession>A0ABN0FCH6</accession>
<dbReference type="Gene3D" id="3.90.850.10">
    <property type="entry name" value="Fumarylacetoacetase-like, C-terminal domain"/>
    <property type="match status" value="1"/>
</dbReference>
<organism evidence="2 3">
    <name type="scientific">Paraburkholderia hospita</name>
    <dbReference type="NCBI Taxonomy" id="169430"/>
    <lineage>
        <taxon>Bacteria</taxon>
        <taxon>Pseudomonadati</taxon>
        <taxon>Pseudomonadota</taxon>
        <taxon>Betaproteobacteria</taxon>
        <taxon>Burkholderiales</taxon>
        <taxon>Burkholderiaceae</taxon>
        <taxon>Paraburkholderia</taxon>
    </lineage>
</organism>
<dbReference type="EMBL" id="AKAU01000195">
    <property type="protein sequence ID" value="EIM96364.1"/>
    <property type="molecule type" value="Genomic_DNA"/>
</dbReference>
<keyword evidence="3" id="KW-1185">Reference proteome</keyword>
<dbReference type="Proteomes" id="UP000004980">
    <property type="component" value="Unassembled WGS sequence"/>
</dbReference>
<dbReference type="InterPro" id="IPR011234">
    <property type="entry name" value="Fumarylacetoacetase-like_C"/>
</dbReference>
<gene>
    <name evidence="2" type="ORF">WQE_34446</name>
</gene>
<proteinExistence type="predicted"/>
<evidence type="ECO:0000313" key="2">
    <source>
        <dbReference type="EMBL" id="EIM96364.1"/>
    </source>
</evidence>
<dbReference type="SUPFAM" id="SSF56529">
    <property type="entry name" value="FAH"/>
    <property type="match status" value="1"/>
</dbReference>
<name>A0ABN0FCH6_9BURK</name>
<reference evidence="2 3" key="1">
    <citation type="journal article" date="2012" name="J. Bacteriol.">
        <title>Draft Genome Sequence of the Soil Bacterium Burkholderia terrae Strain BS001, Which Interacts with Fungal Surface Structures.</title>
        <authorList>
            <person name="Nazir R."/>
            <person name="Hansen M.A."/>
            <person name="Sorensen S."/>
            <person name="van Elsas J.D."/>
        </authorList>
    </citation>
    <scope>NUCLEOTIDE SEQUENCE [LARGE SCALE GENOMIC DNA]</scope>
    <source>
        <strain evidence="2 3">BS001</strain>
    </source>
</reference>
<dbReference type="GO" id="GO:0016787">
    <property type="term" value="F:hydrolase activity"/>
    <property type="evidence" value="ECO:0007669"/>
    <property type="project" value="UniProtKB-KW"/>
</dbReference>
<dbReference type="Pfam" id="PF01557">
    <property type="entry name" value="FAA_hydrolase"/>
    <property type="match status" value="1"/>
</dbReference>
<dbReference type="InterPro" id="IPR036663">
    <property type="entry name" value="Fumarylacetoacetase_C_sf"/>
</dbReference>
<protein>
    <submittedName>
        <fullName evidence="2">Fumarylacetoacetate hydrolase</fullName>
    </submittedName>
</protein>
<sequence>MIGRSTFGVSVKQAVDAIFGFTCLNQVDAVGCPGQGGPDSRIQHDHLPTSIVSVGPAIATANHRSSKQAFRITTAVGRLNRRFYSLDILTSSLADTISLLSREVALEAGDVIAYGPRFELGPLVGNMRAEVTIEGIGTLANSLAL</sequence>
<evidence type="ECO:0000313" key="3">
    <source>
        <dbReference type="Proteomes" id="UP000004980"/>
    </source>
</evidence>
<keyword evidence="2" id="KW-0378">Hydrolase</keyword>
<evidence type="ECO:0000259" key="1">
    <source>
        <dbReference type="Pfam" id="PF01557"/>
    </source>
</evidence>